<keyword evidence="1" id="KW-1133">Transmembrane helix</keyword>
<evidence type="ECO:0000313" key="3">
    <source>
        <dbReference type="Proteomes" id="UP001529235"/>
    </source>
</evidence>
<organism evidence="2 3">
    <name type="scientific">Ignisphaera cupida</name>
    <dbReference type="NCBI Taxonomy" id="3050454"/>
    <lineage>
        <taxon>Archaea</taxon>
        <taxon>Thermoproteota</taxon>
        <taxon>Thermoprotei</taxon>
        <taxon>Desulfurococcales</taxon>
        <taxon>Desulfurococcaceae</taxon>
        <taxon>Ignisphaera</taxon>
    </lineage>
</organism>
<accession>A0ABD4Z6E7</accession>
<protein>
    <recommendedName>
        <fullName evidence="4">Type IV pilin</fullName>
    </recommendedName>
</protein>
<dbReference type="Proteomes" id="UP001529235">
    <property type="component" value="Unassembled WGS sequence"/>
</dbReference>
<evidence type="ECO:0008006" key="4">
    <source>
        <dbReference type="Google" id="ProtNLM"/>
    </source>
</evidence>
<feature type="transmembrane region" description="Helical" evidence="1">
    <location>
        <begin position="7"/>
        <end position="33"/>
    </location>
</feature>
<comment type="caution">
    <text evidence="2">The sequence shown here is derived from an EMBL/GenBank/DDBJ whole genome shotgun (WGS) entry which is preliminary data.</text>
</comment>
<proteinExistence type="predicted"/>
<dbReference type="EMBL" id="JASNVW010000002">
    <property type="protein sequence ID" value="MDK6028689.1"/>
    <property type="molecule type" value="Genomic_DNA"/>
</dbReference>
<sequence>MKSISGAAVGLSHTVLGIIAFLIFTTLMFSVVFSTIQTLYQVNNIPLISVFAQAFKDLETANTTVAITIRHEGGAPEEIRYIAIYDGGKWINISNLNMKNSCVAVETNGLYSNVIYPGQYTIELVFNNTCYSFEYGKSYSGFIVFSNGIYPFSFTPMYIAKPLKNAKPFCDTAFMNVIINSRNVENLVKNFDNWIAKGAEVVYTGESLIVKDSTKGLGFTYYNLNVETNLTQGSWIVSRMTLVNVTEDVGGCNNFVKWGIGIYFKFKESQPKEEVVFIGIEANACGSKFAIEDYVISNNRYSLVSSVNIDGKNINSFINKSFILIAYVQMDKNKNFLNVTAVLFDEREGSRIASVNGVVKLPGTPGVPWEHTLSLAVDYATARYDLLVLLPKYLSPYITISSIPNNYIIEIFDSATNNQWSCVIGANCTIVNNSIVTPFVYLEKGSVITVRYPALCGKPIAIRFISPTSIEPTSLVIFSRAKVYFKPVLDGNIAIVNITLPYINNSISVVGFVANNITNRNKASVRIRLSLDTEHSFVRYLKANISIINSKGISITQKSIAIDNGFFTSNTSDWSISIGGGESAYMYINGYFTSKLVQESKIVLYISIYIESESTEIPIKINLVTIYVKPYNW</sequence>
<keyword evidence="3" id="KW-1185">Reference proteome</keyword>
<dbReference type="AlphaFoldDB" id="A0ABD4Z6E7"/>
<keyword evidence="1" id="KW-0812">Transmembrane</keyword>
<keyword evidence="1" id="KW-0472">Membrane</keyword>
<name>A0ABD4Z6E7_9CREN</name>
<gene>
    <name evidence="2" type="ORF">QPL79_04880</name>
</gene>
<evidence type="ECO:0000313" key="2">
    <source>
        <dbReference type="EMBL" id="MDK6028689.1"/>
    </source>
</evidence>
<reference evidence="2 3" key="1">
    <citation type="submission" date="2023-05" db="EMBL/GenBank/DDBJ databases">
        <title>A new hyperthermophilic archaea 'Ignisphaera cupida' sp. nov. and description of the family 'Ignisphaeraceae' fam. nov.</title>
        <authorList>
            <person name="Podosokorskaya O.A."/>
            <person name="Elcheninov A.G."/>
            <person name="Klukina A."/>
            <person name="Merkel A.Y."/>
        </authorList>
    </citation>
    <scope>NUCLEOTIDE SEQUENCE [LARGE SCALE GENOMIC DNA]</scope>
    <source>
        <strain evidence="2 3">4213-co</strain>
    </source>
</reference>
<dbReference type="RefSeq" id="WP_285273664.1">
    <property type="nucleotide sequence ID" value="NZ_JASNVW010000002.1"/>
</dbReference>
<evidence type="ECO:0000256" key="1">
    <source>
        <dbReference type="SAM" id="Phobius"/>
    </source>
</evidence>